<gene>
    <name evidence="1" type="ORF">G3I32_26355</name>
</gene>
<comment type="caution">
    <text evidence="1">The sequence shown here is derived from an EMBL/GenBank/DDBJ whole genome shotgun (WGS) entry which is preliminary data.</text>
</comment>
<dbReference type="Proteomes" id="UP000470446">
    <property type="component" value="Unassembled WGS sequence"/>
</dbReference>
<evidence type="ECO:0000313" key="1">
    <source>
        <dbReference type="EMBL" id="NEB12315.1"/>
    </source>
</evidence>
<name>A0A7K3PTN5_9ACTN</name>
<organism evidence="1 2">
    <name type="scientific">Streptomyces coelicoflavus</name>
    <dbReference type="NCBI Taxonomy" id="285562"/>
    <lineage>
        <taxon>Bacteria</taxon>
        <taxon>Bacillati</taxon>
        <taxon>Actinomycetota</taxon>
        <taxon>Actinomycetes</taxon>
        <taxon>Kitasatosporales</taxon>
        <taxon>Streptomycetaceae</taxon>
        <taxon>Streptomyces</taxon>
    </lineage>
</organism>
<dbReference type="RefSeq" id="WP_164247247.1">
    <property type="nucleotide sequence ID" value="NZ_JAAGMA010000703.1"/>
</dbReference>
<sequence length="49" mass="5390">MTMIDAPFTAISSSFLALLTVLFAVALAHPEPPVRERAERLLALLLRAR</sequence>
<proteinExistence type="predicted"/>
<dbReference type="AlphaFoldDB" id="A0A7K3PTN5"/>
<dbReference type="EMBL" id="JAAGMA010000703">
    <property type="protein sequence ID" value="NEB12315.1"/>
    <property type="molecule type" value="Genomic_DNA"/>
</dbReference>
<protein>
    <submittedName>
        <fullName evidence="1">Uncharacterized protein</fullName>
    </submittedName>
</protein>
<reference evidence="1 2" key="1">
    <citation type="submission" date="2020-01" db="EMBL/GenBank/DDBJ databases">
        <title>Insect and environment-associated Actinomycetes.</title>
        <authorList>
            <person name="Currrie C."/>
            <person name="Chevrette M."/>
            <person name="Carlson C."/>
            <person name="Stubbendieck R."/>
            <person name="Wendt-Pienkowski E."/>
        </authorList>
    </citation>
    <scope>NUCLEOTIDE SEQUENCE [LARGE SCALE GENOMIC DNA]</scope>
    <source>
        <strain evidence="1 2">SID14163</strain>
    </source>
</reference>
<accession>A0A7K3PTN5</accession>
<evidence type="ECO:0000313" key="2">
    <source>
        <dbReference type="Proteomes" id="UP000470446"/>
    </source>
</evidence>